<keyword evidence="1" id="KW-0175">Coiled coil</keyword>
<evidence type="ECO:0000313" key="3">
    <source>
        <dbReference type="EMBL" id="AGB38054.1"/>
    </source>
</evidence>
<dbReference type="InterPro" id="IPR036388">
    <property type="entry name" value="WH-like_DNA-bd_sf"/>
</dbReference>
<proteinExistence type="predicted"/>
<feature type="region of interest" description="Disordered" evidence="2">
    <location>
        <begin position="62"/>
        <end position="90"/>
    </location>
</feature>
<gene>
    <name evidence="3" type="ORF">Natoc_2276</name>
</gene>
<reference evidence="3 4" key="1">
    <citation type="submission" date="2012-11" db="EMBL/GenBank/DDBJ databases">
        <title>FINISHED of Natronococcus occultus SP4, DSM 3396.</title>
        <authorList>
            <consortium name="DOE Joint Genome Institute"/>
            <person name="Eisen J."/>
            <person name="Huntemann M."/>
            <person name="Wei C.-L."/>
            <person name="Han J."/>
            <person name="Detter J.C."/>
            <person name="Han C."/>
            <person name="Tapia R."/>
            <person name="Chen A."/>
            <person name="Kyrpides N."/>
            <person name="Mavromatis K."/>
            <person name="Markowitz V."/>
            <person name="Szeto E."/>
            <person name="Ivanova N."/>
            <person name="Mikhailova N."/>
            <person name="Ovchinnikova G."/>
            <person name="Pagani I."/>
            <person name="Pati A."/>
            <person name="Goodwin L."/>
            <person name="Nordberg H.P."/>
            <person name="Cantor M.N."/>
            <person name="Hua S.X."/>
            <person name="Woyke T."/>
            <person name="Eisen J."/>
            <person name="Klenk H.-P."/>
            <person name="Klenk H.-P."/>
        </authorList>
    </citation>
    <scope>NUCLEOTIDE SEQUENCE [LARGE SCALE GENOMIC DNA]</scope>
    <source>
        <strain evidence="3 4">SP4</strain>
    </source>
</reference>
<evidence type="ECO:0008006" key="5">
    <source>
        <dbReference type="Google" id="ProtNLM"/>
    </source>
</evidence>
<dbReference type="SUPFAM" id="SSF46785">
    <property type="entry name" value="Winged helix' DNA-binding domain"/>
    <property type="match status" value="1"/>
</dbReference>
<sequence length="153" mass="17734">MVELPERDVEVLSLVAEYEPARASTLAEAVHWAESNGDINYRLSKLEGDGLIRREEVEDPRYPLNPKESWITQEGHDELADPSQNRPQTLEDRVEWVEKQTGTMQKTYGEVKERIVESEDDIDDLREDIEKLDREVDEISLKLDRLIDAVENT</sequence>
<dbReference type="InterPro" id="IPR036390">
    <property type="entry name" value="WH_DNA-bd_sf"/>
</dbReference>
<dbReference type="Gene3D" id="1.10.10.10">
    <property type="entry name" value="Winged helix-like DNA-binding domain superfamily/Winged helix DNA-binding domain"/>
    <property type="match status" value="1"/>
</dbReference>
<dbReference type="RefSeq" id="WP_015321497.1">
    <property type="nucleotide sequence ID" value="NC_019974.1"/>
</dbReference>
<dbReference type="HOGENOM" id="CLU_1709179_0_0_2"/>
<feature type="coiled-coil region" evidence="1">
    <location>
        <begin position="108"/>
        <end position="149"/>
    </location>
</feature>
<name>L0K122_9EURY</name>
<evidence type="ECO:0000313" key="4">
    <source>
        <dbReference type="Proteomes" id="UP000010878"/>
    </source>
</evidence>
<dbReference type="OrthoDB" id="379952at2157"/>
<accession>L0K122</accession>
<keyword evidence="4" id="KW-1185">Reference proteome</keyword>
<organism evidence="3 4">
    <name type="scientific">Natronococcus occultus SP4</name>
    <dbReference type="NCBI Taxonomy" id="694430"/>
    <lineage>
        <taxon>Archaea</taxon>
        <taxon>Methanobacteriati</taxon>
        <taxon>Methanobacteriota</taxon>
        <taxon>Stenosarchaea group</taxon>
        <taxon>Halobacteria</taxon>
        <taxon>Halobacteriales</taxon>
        <taxon>Natrialbaceae</taxon>
        <taxon>Natronococcus</taxon>
    </lineage>
</organism>
<dbReference type="GeneID" id="43302164"/>
<dbReference type="AlphaFoldDB" id="L0K122"/>
<dbReference type="eggNOG" id="arCOG00002">
    <property type="taxonomic scope" value="Archaea"/>
</dbReference>
<dbReference type="KEGG" id="nou:Natoc_2276"/>
<dbReference type="Proteomes" id="UP000010878">
    <property type="component" value="Chromosome"/>
</dbReference>
<evidence type="ECO:0000256" key="1">
    <source>
        <dbReference type="SAM" id="Coils"/>
    </source>
</evidence>
<protein>
    <recommendedName>
        <fullName evidence="5">Transcriptional regulator</fullName>
    </recommendedName>
</protein>
<dbReference type="EMBL" id="CP003929">
    <property type="protein sequence ID" value="AGB38054.1"/>
    <property type="molecule type" value="Genomic_DNA"/>
</dbReference>
<evidence type="ECO:0000256" key="2">
    <source>
        <dbReference type="SAM" id="MobiDB-lite"/>
    </source>
</evidence>